<dbReference type="EnsemblPlants" id="ONIVA11G10460.1">
    <property type="protein sequence ID" value="ONIVA11G10460.1"/>
    <property type="gene ID" value="ONIVA11G10460"/>
</dbReference>
<reference evidence="2" key="2">
    <citation type="submission" date="2018-04" db="EMBL/GenBank/DDBJ databases">
        <title>OnivRS2 (Oryza nivara Reference Sequence Version 2).</title>
        <authorList>
            <person name="Zhang J."/>
            <person name="Kudrna D."/>
            <person name="Lee S."/>
            <person name="Talag J."/>
            <person name="Rajasekar S."/>
            <person name="Welchert J."/>
            <person name="Hsing Y.-I."/>
            <person name="Wing R.A."/>
        </authorList>
    </citation>
    <scope>NUCLEOTIDE SEQUENCE [LARGE SCALE GENOMIC DNA]</scope>
    <source>
        <strain evidence="2">SL10</strain>
    </source>
</reference>
<feature type="compositionally biased region" description="Pro residues" evidence="1">
    <location>
        <begin position="12"/>
        <end position="25"/>
    </location>
</feature>
<protein>
    <submittedName>
        <fullName evidence="2">Uncharacterized protein</fullName>
    </submittedName>
</protein>
<dbReference type="AlphaFoldDB" id="A0A0E0J118"/>
<evidence type="ECO:0000256" key="1">
    <source>
        <dbReference type="SAM" id="MobiDB-lite"/>
    </source>
</evidence>
<evidence type="ECO:0000313" key="2">
    <source>
        <dbReference type="EnsemblPlants" id="ONIVA11G10460.1"/>
    </source>
</evidence>
<name>A0A0E0J118_ORYNI</name>
<proteinExistence type="predicted"/>
<dbReference type="Gramene" id="ONIVA11G10460.1">
    <property type="protein sequence ID" value="ONIVA11G10460.1"/>
    <property type="gene ID" value="ONIVA11G10460"/>
</dbReference>
<reference evidence="2" key="1">
    <citation type="submission" date="2015-04" db="UniProtKB">
        <authorList>
            <consortium name="EnsemblPlants"/>
        </authorList>
    </citation>
    <scope>IDENTIFICATION</scope>
    <source>
        <strain evidence="2">SL10</strain>
    </source>
</reference>
<organism evidence="2">
    <name type="scientific">Oryza nivara</name>
    <name type="common">Indian wild rice</name>
    <name type="synonym">Oryza sativa f. spontanea</name>
    <dbReference type="NCBI Taxonomy" id="4536"/>
    <lineage>
        <taxon>Eukaryota</taxon>
        <taxon>Viridiplantae</taxon>
        <taxon>Streptophyta</taxon>
        <taxon>Embryophyta</taxon>
        <taxon>Tracheophyta</taxon>
        <taxon>Spermatophyta</taxon>
        <taxon>Magnoliopsida</taxon>
        <taxon>Liliopsida</taxon>
        <taxon>Poales</taxon>
        <taxon>Poaceae</taxon>
        <taxon>BOP clade</taxon>
        <taxon>Oryzoideae</taxon>
        <taxon>Oryzeae</taxon>
        <taxon>Oryzinae</taxon>
        <taxon>Oryza</taxon>
    </lineage>
</organism>
<sequence length="101" mass="11384">MPSPALALSSPRCPPPRYPRPPKTLPPAYSISKEAPGPLVWLASEENKGIQADNKKNKRLVLFLHKQKQDVAFFTVFLLKSDFINQFKPALRWVTLGWLGS</sequence>
<dbReference type="Proteomes" id="UP000006591">
    <property type="component" value="Chromosome 11"/>
</dbReference>
<feature type="region of interest" description="Disordered" evidence="1">
    <location>
        <begin position="1"/>
        <end position="27"/>
    </location>
</feature>
<evidence type="ECO:0000313" key="3">
    <source>
        <dbReference type="Proteomes" id="UP000006591"/>
    </source>
</evidence>
<keyword evidence="3" id="KW-1185">Reference proteome</keyword>
<accession>A0A0E0J118</accession>